<sequence>MTIRTNHYEVAFEAFLRQQKIPYIAVDERRRALLGSGSLKNLDFIASPSGGEMSWLIDIKGRKFPSGRRNRYWKNWTTTDDLHSLSQWQRLLGPQFRGLLVFAYEVVGDMAPVPDRQLFVHQERLYAFIGVRLDLYLAWARKISPRWKTMAMPTKAFRQLAEPVQVTLQTPIVSGGDFDQRRISDTMPAIA</sequence>
<dbReference type="Proteomes" id="UP000238322">
    <property type="component" value="Unassembled WGS sequence"/>
</dbReference>
<dbReference type="NCBIfam" id="NF038001">
    <property type="entry name" value="HYExAFE"/>
    <property type="match status" value="1"/>
</dbReference>
<reference evidence="1 2" key="1">
    <citation type="submission" date="2018-02" db="EMBL/GenBank/DDBJ databases">
        <title>Comparative genomes isolates from brazilian mangrove.</title>
        <authorList>
            <person name="Araujo J.E."/>
            <person name="Taketani R.G."/>
            <person name="Silva M.C.P."/>
            <person name="Loureco M.V."/>
            <person name="Andreote F.D."/>
        </authorList>
    </citation>
    <scope>NUCLEOTIDE SEQUENCE [LARGE SCALE GENOMIC DNA]</scope>
    <source>
        <strain evidence="1 2">Hex-1 MGV</strain>
    </source>
</reference>
<dbReference type="EMBL" id="PUHY01000012">
    <property type="protein sequence ID" value="PQO32446.1"/>
    <property type="molecule type" value="Genomic_DNA"/>
</dbReference>
<dbReference type="AlphaFoldDB" id="A0A2S8FJV3"/>
<comment type="caution">
    <text evidence="1">The sequence shown here is derived from an EMBL/GenBank/DDBJ whole genome shotgun (WGS) entry which is preliminary data.</text>
</comment>
<dbReference type="OrthoDB" id="272676at2"/>
<evidence type="ECO:0000313" key="1">
    <source>
        <dbReference type="EMBL" id="PQO32446.1"/>
    </source>
</evidence>
<dbReference type="InterPro" id="IPR049797">
    <property type="entry name" value="HYExAFE"/>
</dbReference>
<gene>
    <name evidence="1" type="ORF">C5Y83_19705</name>
</gene>
<protein>
    <submittedName>
        <fullName evidence="1">Uncharacterized protein</fullName>
    </submittedName>
</protein>
<organism evidence="1 2">
    <name type="scientific">Blastopirellula marina</name>
    <dbReference type="NCBI Taxonomy" id="124"/>
    <lineage>
        <taxon>Bacteria</taxon>
        <taxon>Pseudomonadati</taxon>
        <taxon>Planctomycetota</taxon>
        <taxon>Planctomycetia</taxon>
        <taxon>Pirellulales</taxon>
        <taxon>Pirellulaceae</taxon>
        <taxon>Blastopirellula</taxon>
    </lineage>
</organism>
<proteinExistence type="predicted"/>
<accession>A0A2S8FJV3</accession>
<evidence type="ECO:0000313" key="2">
    <source>
        <dbReference type="Proteomes" id="UP000238322"/>
    </source>
</evidence>
<name>A0A2S8FJV3_9BACT</name>
<dbReference type="RefSeq" id="WP_105331458.1">
    <property type="nucleotide sequence ID" value="NZ_PUHY01000012.1"/>
</dbReference>